<feature type="compositionally biased region" description="Basic residues" evidence="1">
    <location>
        <begin position="345"/>
        <end position="359"/>
    </location>
</feature>
<evidence type="ECO:0000256" key="1">
    <source>
        <dbReference type="SAM" id="MobiDB-lite"/>
    </source>
</evidence>
<comment type="caution">
    <text evidence="3">The sequence shown here is derived from an EMBL/GenBank/DDBJ whole genome shotgun (WGS) entry which is preliminary data.</text>
</comment>
<feature type="domain" description="FMR1-interacting protein 1 conserved" evidence="2">
    <location>
        <begin position="155"/>
        <end position="206"/>
    </location>
</feature>
<gene>
    <name evidence="3" type="ORF">QCA50_002008</name>
</gene>
<keyword evidence="4" id="KW-1185">Reference proteome</keyword>
<dbReference type="PANTHER" id="PTHR13309:SF0">
    <property type="entry name" value="FMR1-INTERACTING PROTEIN NUFIP1"/>
    <property type="match status" value="1"/>
</dbReference>
<proteinExistence type="predicted"/>
<feature type="region of interest" description="Disordered" evidence="1">
    <location>
        <begin position="141"/>
        <end position="170"/>
    </location>
</feature>
<dbReference type="InterPro" id="IPR019496">
    <property type="entry name" value="NUFIP1_cons_dom"/>
</dbReference>
<feature type="region of interest" description="Disordered" evidence="1">
    <location>
        <begin position="1"/>
        <end position="30"/>
    </location>
</feature>
<dbReference type="PANTHER" id="PTHR13309">
    <property type="entry name" value="NUCLEAR FRAGILE X MENTAL RETARDATION PROTEIN INTERACTING PROTEIN 1"/>
    <property type="match status" value="1"/>
</dbReference>
<feature type="compositionally biased region" description="Basic and acidic residues" evidence="1">
    <location>
        <begin position="186"/>
        <end position="203"/>
    </location>
</feature>
<evidence type="ECO:0000313" key="3">
    <source>
        <dbReference type="EMBL" id="KAK7694820.1"/>
    </source>
</evidence>
<dbReference type="GO" id="GO:0000492">
    <property type="term" value="P:box C/D snoRNP assembly"/>
    <property type="evidence" value="ECO:0007669"/>
    <property type="project" value="TreeGrafter"/>
</dbReference>
<feature type="compositionally biased region" description="Low complexity" evidence="1">
    <location>
        <begin position="1"/>
        <end position="10"/>
    </location>
</feature>
<feature type="region of interest" description="Disordered" evidence="1">
    <location>
        <begin position="186"/>
        <end position="366"/>
    </location>
</feature>
<name>A0AAW0GUE8_9APHY</name>
<dbReference type="GO" id="GO:0003723">
    <property type="term" value="F:RNA binding"/>
    <property type="evidence" value="ECO:0007669"/>
    <property type="project" value="InterPro"/>
</dbReference>
<feature type="compositionally biased region" description="Gly residues" evidence="1">
    <location>
        <begin position="246"/>
        <end position="256"/>
    </location>
</feature>
<sequence>MQPRRGLPSHPSLPPVPHGQNLSQYIPQPVASSSAQSNHYWNAYAQYAQPQYGVASHYAQAYTQQGWGNASTTSEGYTLSSTYSPEQSSSLPAIRSRPVGQWYQPGSSKCSKPGCQFTGSSKSVEIHMMDRHLIYPPGWEKRKKKDDWDADPSLKGKPIPIQGTNHKLDTPEAIEQWIAERRKRFPTADRVADKQQKLSDAIERGQLPIDDPRLPRQKRRRIEESGDSSARGRGRGRGRATRGVDRGWGGRGGGVAGHSSVPKPDLSLPPKPVTFESQAPSSSKQNHSDSESGSDSDSDGAPEVVSSKVAPPAQIPAQEDVDMKDADGTTEITATHETPDTKLYPQRRKPPPRQPRRPPHNPFASRPSLLRNLLLPEIRMTVSNLSQAIHFLVENDFLDNVELKPGQAENKMIEVVGQTNNTEPQSIDTIAQPE</sequence>
<reference evidence="3 4" key="1">
    <citation type="submission" date="2022-09" db="EMBL/GenBank/DDBJ databases">
        <authorList>
            <person name="Palmer J.M."/>
        </authorList>
    </citation>
    <scope>NUCLEOTIDE SEQUENCE [LARGE SCALE GENOMIC DNA]</scope>
    <source>
        <strain evidence="3 4">DSM 7382</strain>
    </source>
</reference>
<dbReference type="Pfam" id="PF10453">
    <property type="entry name" value="NUFIP1"/>
    <property type="match status" value="1"/>
</dbReference>
<evidence type="ECO:0000259" key="2">
    <source>
        <dbReference type="Pfam" id="PF10453"/>
    </source>
</evidence>
<dbReference type="GO" id="GO:0005634">
    <property type="term" value="C:nucleus"/>
    <property type="evidence" value="ECO:0007669"/>
    <property type="project" value="TreeGrafter"/>
</dbReference>
<feature type="compositionally biased region" description="Polar residues" evidence="1">
    <location>
        <begin position="69"/>
        <end position="91"/>
    </location>
</feature>
<accession>A0AAW0GUE8</accession>
<dbReference type="AlphaFoldDB" id="A0AAW0GUE8"/>
<dbReference type="EMBL" id="JASBNA010000002">
    <property type="protein sequence ID" value="KAK7694820.1"/>
    <property type="molecule type" value="Genomic_DNA"/>
</dbReference>
<dbReference type="InterPro" id="IPR039136">
    <property type="entry name" value="NUFIP1-like"/>
</dbReference>
<protein>
    <recommendedName>
        <fullName evidence="2">FMR1-interacting protein 1 conserved domain-containing protein</fullName>
    </recommendedName>
</protein>
<feature type="region of interest" description="Disordered" evidence="1">
    <location>
        <begin position="69"/>
        <end position="92"/>
    </location>
</feature>
<evidence type="ECO:0000313" key="4">
    <source>
        <dbReference type="Proteomes" id="UP001385951"/>
    </source>
</evidence>
<dbReference type="Proteomes" id="UP001385951">
    <property type="component" value="Unassembled WGS sequence"/>
</dbReference>
<feature type="compositionally biased region" description="Polar residues" evidence="1">
    <location>
        <begin position="20"/>
        <end position="30"/>
    </location>
</feature>
<organism evidence="3 4">
    <name type="scientific">Cerrena zonata</name>
    <dbReference type="NCBI Taxonomy" id="2478898"/>
    <lineage>
        <taxon>Eukaryota</taxon>
        <taxon>Fungi</taxon>
        <taxon>Dikarya</taxon>
        <taxon>Basidiomycota</taxon>
        <taxon>Agaricomycotina</taxon>
        <taxon>Agaricomycetes</taxon>
        <taxon>Polyporales</taxon>
        <taxon>Cerrenaceae</taxon>
        <taxon>Cerrena</taxon>
    </lineage>
</organism>
<feature type="compositionally biased region" description="Polar residues" evidence="1">
    <location>
        <begin position="275"/>
        <end position="285"/>
    </location>
</feature>